<dbReference type="CDD" id="cd02440">
    <property type="entry name" value="AdoMet_MTases"/>
    <property type="match status" value="1"/>
</dbReference>
<accession>A0A143PHU4</accession>
<name>A0A143PHU4_LUTPR</name>
<feature type="compositionally biased region" description="Low complexity" evidence="4">
    <location>
        <begin position="1"/>
        <end position="16"/>
    </location>
</feature>
<keyword evidence="3" id="KW-0949">S-adenosyl-L-methionine</keyword>
<dbReference type="PANTHER" id="PTHR43167">
    <property type="entry name" value="PUTATIVE (AFU_ORTHOLOGUE AFUA_6G01830)-RELATED"/>
    <property type="match status" value="1"/>
</dbReference>
<reference evidence="6" key="2">
    <citation type="submission" date="2016-04" db="EMBL/GenBank/DDBJ databases">
        <title>First Complete Genome Sequence of a Subdivision 6 Acidobacterium.</title>
        <authorList>
            <person name="Huang S."/>
            <person name="Vieira S."/>
            <person name="Bunk B."/>
            <person name="Riedel T."/>
            <person name="Sproeer C."/>
            <person name="Overmann J."/>
        </authorList>
    </citation>
    <scope>NUCLEOTIDE SEQUENCE [LARGE SCALE GENOMIC DNA]</scope>
    <source>
        <strain evidence="6">DSM 100886 HEG_-6_39</strain>
    </source>
</reference>
<keyword evidence="6" id="KW-1185">Reference proteome</keyword>
<evidence type="ECO:0000256" key="3">
    <source>
        <dbReference type="ARBA" id="ARBA00022691"/>
    </source>
</evidence>
<dbReference type="PATRIC" id="fig|1813736.3.peg.1051"/>
<dbReference type="Gene3D" id="3.40.50.150">
    <property type="entry name" value="Vaccinia Virus protein VP39"/>
    <property type="match status" value="1"/>
</dbReference>
<feature type="region of interest" description="Disordered" evidence="4">
    <location>
        <begin position="1"/>
        <end position="26"/>
    </location>
</feature>
<dbReference type="KEGG" id="abac:LuPra_01004"/>
<organism evidence="5 6">
    <name type="scientific">Luteitalea pratensis</name>
    <dbReference type="NCBI Taxonomy" id="1855912"/>
    <lineage>
        <taxon>Bacteria</taxon>
        <taxon>Pseudomonadati</taxon>
        <taxon>Acidobacteriota</taxon>
        <taxon>Vicinamibacteria</taxon>
        <taxon>Vicinamibacterales</taxon>
        <taxon>Vicinamibacteraceae</taxon>
        <taxon>Luteitalea</taxon>
    </lineage>
</organism>
<dbReference type="GO" id="GO:0008171">
    <property type="term" value="F:O-methyltransferase activity"/>
    <property type="evidence" value="ECO:0007669"/>
    <property type="project" value="InterPro"/>
</dbReference>
<dbReference type="InterPro" id="IPR002935">
    <property type="entry name" value="SAM_O-MeTrfase"/>
</dbReference>
<dbReference type="PROSITE" id="PS51682">
    <property type="entry name" value="SAM_OMT_I"/>
    <property type="match status" value="1"/>
</dbReference>
<evidence type="ECO:0000313" key="6">
    <source>
        <dbReference type="Proteomes" id="UP000076079"/>
    </source>
</evidence>
<evidence type="ECO:0000313" key="5">
    <source>
        <dbReference type="EMBL" id="AMY07823.1"/>
    </source>
</evidence>
<reference evidence="5 6" key="1">
    <citation type="journal article" date="2016" name="Genome Announc.">
        <title>First Complete Genome Sequence of a Subdivision 6 Acidobacterium Strain.</title>
        <authorList>
            <person name="Huang S."/>
            <person name="Vieira S."/>
            <person name="Bunk B."/>
            <person name="Riedel T."/>
            <person name="Sproer C."/>
            <person name="Overmann J."/>
        </authorList>
    </citation>
    <scope>NUCLEOTIDE SEQUENCE [LARGE SCALE GENOMIC DNA]</scope>
    <source>
        <strain evidence="6">DSM 100886 HEG_-6_39</strain>
    </source>
</reference>
<dbReference type="InterPro" id="IPR029063">
    <property type="entry name" value="SAM-dependent_MTases_sf"/>
</dbReference>
<dbReference type="Proteomes" id="UP000076079">
    <property type="component" value="Chromosome"/>
</dbReference>
<protein>
    <submittedName>
        <fullName evidence="5">O-methyltransferase</fullName>
        <ecNumber evidence="5">2.1.1.-</ecNumber>
    </submittedName>
</protein>
<dbReference type="AlphaFoldDB" id="A0A143PHU4"/>
<dbReference type="PANTHER" id="PTHR43167:SF1">
    <property type="entry name" value="PUTATIVE (AFU_ORTHOLOGUE AFUA_6G01830)-RELATED"/>
    <property type="match status" value="1"/>
</dbReference>
<keyword evidence="1 5" id="KW-0489">Methyltransferase</keyword>
<dbReference type="GO" id="GO:0032259">
    <property type="term" value="P:methylation"/>
    <property type="evidence" value="ECO:0007669"/>
    <property type="project" value="UniProtKB-KW"/>
</dbReference>
<proteinExistence type="predicted"/>
<sequence length="282" mass="29856">MSIGAARAAPRHGAGPLSARTSAAPLDHHKKATPVVGFQKEHYGVGVGFPVILSVGPTFDAWAGAITNMGTLVLAVASIAGMTLLLPVHIAGQQPTGTELDSKVKAFLEQRKGTWHDLNVPESDGQLLHDLIVKHKFTRALEIGTSTGHSGIWIAWALAKTGGRLTTVELDPGRHRTALANFKEAGVASYIDARLGDAHDIVPALPGPFDFVFSDADKEWYTQYAQAVWPKVARGGCFTAHNVAGRVSRGIAEFLAYMKALPDATTTVDTSSSAGVSISCKR</sequence>
<dbReference type="EMBL" id="CP015136">
    <property type="protein sequence ID" value="AMY07823.1"/>
    <property type="molecule type" value="Genomic_DNA"/>
</dbReference>
<dbReference type="EC" id="2.1.1.-" evidence="5"/>
<keyword evidence="2 5" id="KW-0808">Transferase</keyword>
<gene>
    <name evidence="5" type="ORF">LuPra_01004</name>
</gene>
<evidence type="ECO:0000256" key="2">
    <source>
        <dbReference type="ARBA" id="ARBA00022679"/>
    </source>
</evidence>
<dbReference type="SUPFAM" id="SSF53335">
    <property type="entry name" value="S-adenosyl-L-methionine-dependent methyltransferases"/>
    <property type="match status" value="1"/>
</dbReference>
<evidence type="ECO:0000256" key="4">
    <source>
        <dbReference type="SAM" id="MobiDB-lite"/>
    </source>
</evidence>
<evidence type="ECO:0000256" key="1">
    <source>
        <dbReference type="ARBA" id="ARBA00022603"/>
    </source>
</evidence>
<dbReference type="STRING" id="1855912.LuPra_01004"/>
<dbReference type="Pfam" id="PF01596">
    <property type="entry name" value="Methyltransf_3"/>
    <property type="match status" value="1"/>
</dbReference>